<evidence type="ECO:0000256" key="4">
    <source>
        <dbReference type="ARBA" id="ARBA00022862"/>
    </source>
</evidence>
<evidence type="ECO:0000256" key="11">
    <source>
        <dbReference type="ARBA" id="ARBA00049091"/>
    </source>
</evidence>
<dbReference type="InterPro" id="IPR013766">
    <property type="entry name" value="Thioredoxin_domain"/>
</dbReference>
<keyword evidence="3" id="KW-0575">Peroxidase</keyword>
<dbReference type="Gene3D" id="3.40.30.10">
    <property type="entry name" value="Glutaredoxin"/>
    <property type="match status" value="1"/>
</dbReference>
<dbReference type="EC" id="1.11.1.24" evidence="2"/>
<comment type="catalytic activity">
    <reaction evidence="11">
        <text>a hydroperoxide + [thioredoxin]-dithiol = an alcohol + [thioredoxin]-disulfide + H2O</text>
        <dbReference type="Rhea" id="RHEA:62620"/>
        <dbReference type="Rhea" id="RHEA-COMP:10698"/>
        <dbReference type="Rhea" id="RHEA-COMP:10700"/>
        <dbReference type="ChEBI" id="CHEBI:15377"/>
        <dbReference type="ChEBI" id="CHEBI:29950"/>
        <dbReference type="ChEBI" id="CHEBI:30879"/>
        <dbReference type="ChEBI" id="CHEBI:35924"/>
        <dbReference type="ChEBI" id="CHEBI:50058"/>
        <dbReference type="EC" id="1.11.1.24"/>
    </reaction>
</comment>
<evidence type="ECO:0000256" key="7">
    <source>
        <dbReference type="ARBA" id="ARBA00023284"/>
    </source>
</evidence>
<evidence type="ECO:0000256" key="3">
    <source>
        <dbReference type="ARBA" id="ARBA00022559"/>
    </source>
</evidence>
<protein>
    <recommendedName>
        <fullName evidence="2">thioredoxin-dependent peroxiredoxin</fullName>
        <ecNumber evidence="2">1.11.1.24</ecNumber>
    </recommendedName>
    <alternativeName>
        <fullName evidence="10">Bacterioferritin comigratory protein</fullName>
    </alternativeName>
    <alternativeName>
        <fullName evidence="8">Thioredoxin peroxidase</fullName>
    </alternativeName>
</protein>
<evidence type="ECO:0000256" key="5">
    <source>
        <dbReference type="ARBA" id="ARBA00023002"/>
    </source>
</evidence>
<keyword evidence="7" id="KW-0676">Redox-active center</keyword>
<feature type="domain" description="Thioredoxin" evidence="12">
    <location>
        <begin position="46"/>
        <end position="220"/>
    </location>
</feature>
<keyword evidence="4" id="KW-0049">Antioxidant</keyword>
<dbReference type="Proteomes" id="UP000758701">
    <property type="component" value="Unassembled WGS sequence"/>
</dbReference>
<dbReference type="PANTHER" id="PTHR42801">
    <property type="entry name" value="THIOREDOXIN-DEPENDENT PEROXIDE REDUCTASE"/>
    <property type="match status" value="1"/>
</dbReference>
<organism evidence="13 14">
    <name type="scientific">Streptomyces olivaceus</name>
    <dbReference type="NCBI Taxonomy" id="47716"/>
    <lineage>
        <taxon>Bacteria</taxon>
        <taxon>Bacillati</taxon>
        <taxon>Actinomycetota</taxon>
        <taxon>Actinomycetes</taxon>
        <taxon>Kitasatosporales</taxon>
        <taxon>Streptomycetaceae</taxon>
        <taxon>Streptomyces</taxon>
    </lineage>
</organism>
<keyword evidence="14" id="KW-1185">Reference proteome</keyword>
<accession>A0ABS7W1D7</accession>
<evidence type="ECO:0000313" key="14">
    <source>
        <dbReference type="Proteomes" id="UP000758701"/>
    </source>
</evidence>
<evidence type="ECO:0000256" key="10">
    <source>
        <dbReference type="ARBA" id="ARBA00041373"/>
    </source>
</evidence>
<comment type="caution">
    <text evidence="13">The sequence shown here is derived from an EMBL/GenBank/DDBJ whole genome shotgun (WGS) entry which is preliminary data.</text>
</comment>
<gene>
    <name evidence="13" type="ORF">KVH32_08675</name>
</gene>
<evidence type="ECO:0000259" key="12">
    <source>
        <dbReference type="PROSITE" id="PS51352"/>
    </source>
</evidence>
<evidence type="ECO:0000256" key="6">
    <source>
        <dbReference type="ARBA" id="ARBA00023157"/>
    </source>
</evidence>
<evidence type="ECO:0000313" key="13">
    <source>
        <dbReference type="EMBL" id="MBZ6151248.1"/>
    </source>
</evidence>
<dbReference type="InterPro" id="IPR000866">
    <property type="entry name" value="AhpC/TSA"/>
</dbReference>
<dbReference type="EMBL" id="JAHSTP010000002">
    <property type="protein sequence ID" value="MBZ6151248.1"/>
    <property type="molecule type" value="Genomic_DNA"/>
</dbReference>
<sequence>MAAAPIADQSAALTQGMAGEVPADALETFREEQAALDAAGVPDAVLEAGSVMPDARLLDVRGDAVTLEQARAGRPAVVVFYRGAWCPYCNVALRTYQRELAAELDERGVALIAVSPQKPDGSLSVVEVNELSYTVLSDPGNQVGRALGIVTRPSDRVLGAQASLGLDVAGENADGTSDIVMPTVVIVDAAGVVRWIDVHPNYTTRTEPAQILAALRSTVR</sequence>
<evidence type="ECO:0000256" key="1">
    <source>
        <dbReference type="ARBA" id="ARBA00003330"/>
    </source>
</evidence>
<dbReference type="Pfam" id="PF00578">
    <property type="entry name" value="AhpC-TSA"/>
    <property type="match status" value="1"/>
</dbReference>
<dbReference type="RefSeq" id="WP_166625695.1">
    <property type="nucleotide sequence ID" value="NZ_JAHSST010000002.1"/>
</dbReference>
<keyword evidence="6" id="KW-1015">Disulfide bond</keyword>
<dbReference type="PANTHER" id="PTHR42801:SF7">
    <property type="entry name" value="SLL1159 PROTEIN"/>
    <property type="match status" value="1"/>
</dbReference>
<dbReference type="PROSITE" id="PS51352">
    <property type="entry name" value="THIOREDOXIN_2"/>
    <property type="match status" value="1"/>
</dbReference>
<reference evidence="13 14" key="1">
    <citation type="submission" date="2021-06" db="EMBL/GenBank/DDBJ databases">
        <title>Ecological speciation of a Streptomyces species isolated from different habitats and geographic origins.</title>
        <authorList>
            <person name="Wang J."/>
        </authorList>
    </citation>
    <scope>NUCLEOTIDE SEQUENCE [LARGE SCALE GENOMIC DNA]</scope>
    <source>
        <strain evidence="13 14">FXJ8.012</strain>
    </source>
</reference>
<dbReference type="InterPro" id="IPR036249">
    <property type="entry name" value="Thioredoxin-like_sf"/>
</dbReference>
<evidence type="ECO:0000256" key="2">
    <source>
        <dbReference type="ARBA" id="ARBA00013017"/>
    </source>
</evidence>
<evidence type="ECO:0000256" key="8">
    <source>
        <dbReference type="ARBA" id="ARBA00032824"/>
    </source>
</evidence>
<dbReference type="InterPro" id="IPR050924">
    <property type="entry name" value="Peroxiredoxin_BCP/PrxQ"/>
</dbReference>
<comment type="function">
    <text evidence="1">Thiol-specific peroxidase that catalyzes the reduction of hydrogen peroxide and organic hydroperoxides to water and alcohols, respectively. Plays a role in cell protection against oxidative stress by detoxifying peroxides and as sensor of hydrogen peroxide-mediated signaling events.</text>
</comment>
<comment type="similarity">
    <text evidence="9">Belongs to the peroxiredoxin family. BCP/PrxQ subfamily.</text>
</comment>
<dbReference type="CDD" id="cd02970">
    <property type="entry name" value="PRX_like2"/>
    <property type="match status" value="1"/>
</dbReference>
<keyword evidence="5" id="KW-0560">Oxidoreductase</keyword>
<name>A0ABS7W1D7_STROV</name>
<evidence type="ECO:0000256" key="9">
    <source>
        <dbReference type="ARBA" id="ARBA00038489"/>
    </source>
</evidence>
<dbReference type="SUPFAM" id="SSF52833">
    <property type="entry name" value="Thioredoxin-like"/>
    <property type="match status" value="1"/>
</dbReference>
<proteinExistence type="inferred from homology"/>